<proteinExistence type="inferred from homology"/>
<keyword evidence="7" id="KW-1185">Reference proteome</keyword>
<evidence type="ECO:0000256" key="4">
    <source>
        <dbReference type="SAM" id="MobiDB-lite"/>
    </source>
</evidence>
<dbReference type="Proteomes" id="UP000734511">
    <property type="component" value="Unassembled WGS sequence"/>
</dbReference>
<reference evidence="6 7" key="1">
    <citation type="submission" date="2020-03" db="EMBL/GenBank/DDBJ databases">
        <title>WGS of actinomycetes isolated from Thailand.</title>
        <authorList>
            <person name="Thawai C."/>
        </authorList>
    </citation>
    <scope>NUCLEOTIDE SEQUENCE [LARGE SCALE GENOMIC DNA]</scope>
    <source>
        <strain evidence="6 7">PRB2-1</strain>
    </source>
</reference>
<comment type="caution">
    <text evidence="6">The sequence shown here is derived from an EMBL/GenBank/DDBJ whole genome shotgun (WGS) entry which is preliminary data.</text>
</comment>
<name>A0ABX0ZZV0_9ACTN</name>
<gene>
    <name evidence="6" type="ORF">HCN08_33355</name>
</gene>
<evidence type="ECO:0000259" key="5">
    <source>
        <dbReference type="Pfam" id="PF00150"/>
    </source>
</evidence>
<dbReference type="EMBL" id="JAATEJ010000043">
    <property type="protein sequence ID" value="NJP48252.1"/>
    <property type="molecule type" value="Genomic_DNA"/>
</dbReference>
<keyword evidence="1 3" id="KW-0378">Hydrolase</keyword>
<evidence type="ECO:0000313" key="7">
    <source>
        <dbReference type="Proteomes" id="UP000734511"/>
    </source>
</evidence>
<dbReference type="SUPFAM" id="SSF51445">
    <property type="entry name" value="(Trans)glycosidases"/>
    <property type="match status" value="1"/>
</dbReference>
<evidence type="ECO:0000256" key="1">
    <source>
        <dbReference type="ARBA" id="ARBA00022801"/>
    </source>
</evidence>
<feature type="compositionally biased region" description="Basic and acidic residues" evidence="4">
    <location>
        <begin position="8"/>
        <end position="19"/>
    </location>
</feature>
<dbReference type="Pfam" id="PF00150">
    <property type="entry name" value="Cellulase"/>
    <property type="match status" value="1"/>
</dbReference>
<evidence type="ECO:0000256" key="2">
    <source>
        <dbReference type="ARBA" id="ARBA00023295"/>
    </source>
</evidence>
<evidence type="ECO:0000313" key="6">
    <source>
        <dbReference type="EMBL" id="NJP48252.1"/>
    </source>
</evidence>
<sequence>MNGQGTESPRKSTRSDRASAPRRRSIRRTIVSALAALTLIPAAAVSFASPASASTSGFKGMNWAVLGDNFSTSPLVLRGLSSSDSYATVKAKATSLYNAMGSMGVNTVRLPVNASTVGGSWWSSYRGAIDAATDKGWKVILGYWEDQNASGGKITNVSAWNSMWTTVINAYGGNSNVYLEPMNEPHGYSSADWRNLAASWLTTHTGANKSRVLISGTGYSQDLRDLCGDSRFNSTLFSFHTYAFFYSAMTESAWESNINTRLGSCANRAVMTEYGAVMDSGLNYGDANSTDNFVRYMVAVSHVQRNNSMGGVYWPALGGKPGPNGYDPYSMFSMGGSGTALTLTVRNTSGRDRVRYGWGF</sequence>
<keyword evidence="2 3" id="KW-0326">Glycosidase</keyword>
<feature type="region of interest" description="Disordered" evidence="4">
    <location>
        <begin position="1"/>
        <end position="23"/>
    </location>
</feature>
<dbReference type="InterPro" id="IPR017853">
    <property type="entry name" value="GH"/>
</dbReference>
<organism evidence="6 7">
    <name type="scientific">Actinacidiphila epipremni</name>
    <dbReference type="NCBI Taxonomy" id="2053013"/>
    <lineage>
        <taxon>Bacteria</taxon>
        <taxon>Bacillati</taxon>
        <taxon>Actinomycetota</taxon>
        <taxon>Actinomycetes</taxon>
        <taxon>Kitasatosporales</taxon>
        <taxon>Streptomycetaceae</taxon>
        <taxon>Actinacidiphila</taxon>
    </lineage>
</organism>
<dbReference type="GO" id="GO:0016787">
    <property type="term" value="F:hydrolase activity"/>
    <property type="evidence" value="ECO:0007669"/>
    <property type="project" value="UniProtKB-KW"/>
</dbReference>
<dbReference type="PANTHER" id="PTHR34142:SF1">
    <property type="entry name" value="GLYCOSIDE HYDROLASE FAMILY 5 DOMAIN-CONTAINING PROTEIN"/>
    <property type="match status" value="1"/>
</dbReference>
<dbReference type="Gene3D" id="3.20.20.80">
    <property type="entry name" value="Glycosidases"/>
    <property type="match status" value="1"/>
</dbReference>
<evidence type="ECO:0000256" key="3">
    <source>
        <dbReference type="RuleBase" id="RU361153"/>
    </source>
</evidence>
<dbReference type="InterPro" id="IPR001547">
    <property type="entry name" value="Glyco_hydro_5"/>
</dbReference>
<protein>
    <submittedName>
        <fullName evidence="6">Glycoside hydrolase family 5 protein</fullName>
    </submittedName>
</protein>
<dbReference type="PANTHER" id="PTHR34142">
    <property type="entry name" value="ENDO-BETA-1,4-GLUCANASE A"/>
    <property type="match status" value="1"/>
</dbReference>
<accession>A0ABX0ZZV0</accession>
<feature type="domain" description="Glycoside hydrolase family 5" evidence="5">
    <location>
        <begin position="73"/>
        <end position="314"/>
    </location>
</feature>
<comment type="similarity">
    <text evidence="3">Belongs to the glycosyl hydrolase 5 (cellulase A) family.</text>
</comment>